<accession>A0A7W7Q2Y2</accession>
<evidence type="ECO:0000313" key="2">
    <source>
        <dbReference type="EMBL" id="MBB4906051.1"/>
    </source>
</evidence>
<feature type="transmembrane region" description="Helical" evidence="1">
    <location>
        <begin position="85"/>
        <end position="103"/>
    </location>
</feature>
<gene>
    <name evidence="2" type="ORF">FHR82_002268</name>
</gene>
<evidence type="ECO:0008006" key="4">
    <source>
        <dbReference type="Google" id="ProtNLM"/>
    </source>
</evidence>
<comment type="caution">
    <text evidence="2">The sequence shown here is derived from an EMBL/GenBank/DDBJ whole genome shotgun (WGS) entry which is preliminary data.</text>
</comment>
<keyword evidence="3" id="KW-1185">Reference proteome</keyword>
<dbReference type="AlphaFoldDB" id="A0A7W7Q2Y2"/>
<name>A0A7W7Q2Y2_9PSEU</name>
<proteinExistence type="predicted"/>
<reference evidence="2 3" key="1">
    <citation type="submission" date="2020-08" db="EMBL/GenBank/DDBJ databases">
        <title>Genomic Encyclopedia of Type Strains, Phase III (KMG-III): the genomes of soil and plant-associated and newly described type strains.</title>
        <authorList>
            <person name="Whitman W."/>
        </authorList>
    </citation>
    <scope>NUCLEOTIDE SEQUENCE [LARGE SCALE GENOMIC DNA]</scope>
    <source>
        <strain evidence="2 3">CECT 8960</strain>
    </source>
</reference>
<dbReference type="Proteomes" id="UP000520767">
    <property type="component" value="Unassembled WGS sequence"/>
</dbReference>
<dbReference type="EMBL" id="JACHJQ010000002">
    <property type="protein sequence ID" value="MBB4906051.1"/>
    <property type="molecule type" value="Genomic_DNA"/>
</dbReference>
<protein>
    <recommendedName>
        <fullName evidence="4">DUF4190 domain-containing protein</fullName>
    </recommendedName>
</protein>
<dbReference type="RefSeq" id="WP_184810180.1">
    <property type="nucleotide sequence ID" value="NZ_JACHJQ010000002.1"/>
</dbReference>
<keyword evidence="1" id="KW-0812">Transmembrane</keyword>
<sequence length="111" mass="11844">MSEPGTPADRRPDEERSASFDELMRLERSQHRPPVSGLAVAALGFAVAFTGLAVFFGAFALVVGAAALVFGVFALPQIKHRERRGFGFVLAALAVLVVGVVFIESVMNLLD</sequence>
<feature type="transmembrane region" description="Helical" evidence="1">
    <location>
        <begin position="40"/>
        <end position="73"/>
    </location>
</feature>
<organism evidence="2 3">
    <name type="scientific">Actinophytocola algeriensis</name>
    <dbReference type="NCBI Taxonomy" id="1768010"/>
    <lineage>
        <taxon>Bacteria</taxon>
        <taxon>Bacillati</taxon>
        <taxon>Actinomycetota</taxon>
        <taxon>Actinomycetes</taxon>
        <taxon>Pseudonocardiales</taxon>
        <taxon>Pseudonocardiaceae</taxon>
    </lineage>
</organism>
<keyword evidence="1" id="KW-1133">Transmembrane helix</keyword>
<evidence type="ECO:0000313" key="3">
    <source>
        <dbReference type="Proteomes" id="UP000520767"/>
    </source>
</evidence>
<evidence type="ECO:0000256" key="1">
    <source>
        <dbReference type="SAM" id="Phobius"/>
    </source>
</evidence>
<keyword evidence="1" id="KW-0472">Membrane</keyword>